<dbReference type="GO" id="GO:0038203">
    <property type="term" value="P:TORC2 signaling"/>
    <property type="evidence" value="ECO:0007669"/>
    <property type="project" value="TreeGrafter"/>
</dbReference>
<dbReference type="InterPro" id="IPR013745">
    <property type="entry name" value="Bit61/PRR5"/>
</dbReference>
<name>A0AAW0R5V0_9PEZI</name>
<dbReference type="EMBL" id="JAQQWP010000002">
    <property type="protein sequence ID" value="KAK8129146.1"/>
    <property type="molecule type" value="Genomic_DNA"/>
</dbReference>
<evidence type="ECO:0000313" key="2">
    <source>
        <dbReference type="EMBL" id="KAK8129146.1"/>
    </source>
</evidence>
<protein>
    <recommendedName>
        <fullName evidence="4">HbrB-like protein</fullName>
    </recommendedName>
</protein>
<feature type="compositionally biased region" description="Low complexity" evidence="1">
    <location>
        <begin position="207"/>
        <end position="217"/>
    </location>
</feature>
<feature type="compositionally biased region" description="Polar residues" evidence="1">
    <location>
        <begin position="454"/>
        <end position="472"/>
    </location>
</feature>
<dbReference type="Pfam" id="PF08539">
    <property type="entry name" value="HbrB"/>
    <property type="match status" value="1"/>
</dbReference>
<evidence type="ECO:0008006" key="4">
    <source>
        <dbReference type="Google" id="ProtNLM"/>
    </source>
</evidence>
<feature type="compositionally biased region" description="Basic and acidic residues" evidence="1">
    <location>
        <begin position="417"/>
        <end position="427"/>
    </location>
</feature>
<feature type="compositionally biased region" description="Polar residues" evidence="1">
    <location>
        <begin position="834"/>
        <end position="849"/>
    </location>
</feature>
<keyword evidence="3" id="KW-1185">Reference proteome</keyword>
<feature type="region of interest" description="Disordered" evidence="1">
    <location>
        <begin position="409"/>
        <end position="493"/>
    </location>
</feature>
<proteinExistence type="predicted"/>
<feature type="compositionally biased region" description="Polar residues" evidence="1">
    <location>
        <begin position="82"/>
        <end position="96"/>
    </location>
</feature>
<feature type="compositionally biased region" description="Low complexity" evidence="1">
    <location>
        <begin position="804"/>
        <end position="833"/>
    </location>
</feature>
<feature type="region of interest" description="Disordered" evidence="1">
    <location>
        <begin position="207"/>
        <end position="272"/>
    </location>
</feature>
<feature type="compositionally biased region" description="Basic residues" evidence="1">
    <location>
        <begin position="428"/>
        <end position="442"/>
    </location>
</feature>
<feature type="compositionally biased region" description="Polar residues" evidence="1">
    <location>
        <begin position="122"/>
        <end position="137"/>
    </location>
</feature>
<dbReference type="GO" id="GO:0031932">
    <property type="term" value="C:TORC2 complex"/>
    <property type="evidence" value="ECO:0007669"/>
    <property type="project" value="TreeGrafter"/>
</dbReference>
<feature type="region of interest" description="Disordered" evidence="1">
    <location>
        <begin position="1004"/>
        <end position="1033"/>
    </location>
</feature>
<feature type="compositionally biased region" description="Polar residues" evidence="1">
    <location>
        <begin position="1"/>
        <end position="10"/>
    </location>
</feature>
<evidence type="ECO:0000313" key="3">
    <source>
        <dbReference type="Proteomes" id="UP001392437"/>
    </source>
</evidence>
<reference evidence="2 3" key="1">
    <citation type="submission" date="2023-01" db="EMBL/GenBank/DDBJ databases">
        <title>Analysis of 21 Apiospora genomes using comparative genomics revels a genus with tremendous synthesis potential of carbohydrate active enzymes and secondary metabolites.</title>
        <authorList>
            <person name="Sorensen T."/>
        </authorList>
    </citation>
    <scope>NUCLEOTIDE SEQUENCE [LARGE SCALE GENOMIC DNA]</scope>
    <source>
        <strain evidence="2 3">CBS 117206</strain>
    </source>
</reference>
<feature type="compositionally biased region" description="Polar residues" evidence="1">
    <location>
        <begin position="104"/>
        <end position="114"/>
    </location>
</feature>
<organism evidence="2 3">
    <name type="scientific">Apiospora kogelbergensis</name>
    <dbReference type="NCBI Taxonomy" id="1337665"/>
    <lineage>
        <taxon>Eukaryota</taxon>
        <taxon>Fungi</taxon>
        <taxon>Dikarya</taxon>
        <taxon>Ascomycota</taxon>
        <taxon>Pezizomycotina</taxon>
        <taxon>Sordariomycetes</taxon>
        <taxon>Xylariomycetidae</taxon>
        <taxon>Amphisphaeriales</taxon>
        <taxon>Apiosporaceae</taxon>
        <taxon>Apiospora</taxon>
    </lineage>
</organism>
<feature type="region of interest" description="Disordered" evidence="1">
    <location>
        <begin position="778"/>
        <end position="885"/>
    </location>
</feature>
<gene>
    <name evidence="2" type="ORF">PG999_001526</name>
</gene>
<feature type="compositionally biased region" description="Low complexity" evidence="1">
    <location>
        <begin position="13"/>
        <end position="33"/>
    </location>
</feature>
<feature type="region of interest" description="Disordered" evidence="1">
    <location>
        <begin position="310"/>
        <end position="375"/>
    </location>
</feature>
<dbReference type="Proteomes" id="UP001392437">
    <property type="component" value="Unassembled WGS sequence"/>
</dbReference>
<dbReference type="PANTHER" id="PTHR32428">
    <property type="entry name" value="TARGET OF RAPAMYCIN COMPLEX 2 SUBUNIT BIT61-RELATED"/>
    <property type="match status" value="1"/>
</dbReference>
<feature type="compositionally biased region" description="Low complexity" evidence="1">
    <location>
        <begin position="1004"/>
        <end position="1023"/>
    </location>
</feature>
<feature type="compositionally biased region" description="Basic and acidic residues" evidence="1">
    <location>
        <begin position="34"/>
        <end position="46"/>
    </location>
</feature>
<comment type="caution">
    <text evidence="2">The sequence shown here is derived from an EMBL/GenBank/DDBJ whole genome shotgun (WGS) entry which is preliminary data.</text>
</comment>
<dbReference type="AlphaFoldDB" id="A0AAW0R5V0"/>
<dbReference type="PANTHER" id="PTHR32428:SF2">
    <property type="entry name" value="TARGET OF RAPAMYCIN COMPLEX 2 SUBUNIT BIT61-RELATED"/>
    <property type="match status" value="1"/>
</dbReference>
<feature type="compositionally biased region" description="Low complexity" evidence="1">
    <location>
        <begin position="47"/>
        <end position="64"/>
    </location>
</feature>
<evidence type="ECO:0000256" key="1">
    <source>
        <dbReference type="SAM" id="MobiDB-lite"/>
    </source>
</evidence>
<accession>A0AAW0R5V0</accession>
<feature type="region of interest" description="Disordered" evidence="1">
    <location>
        <begin position="1"/>
        <end position="155"/>
    </location>
</feature>
<sequence>MQSGRSQQRAPGSFSPLPNSFSSSAAVAAAAASGRDREQDPKREGRPPSAGRPPSSSSASQQRNPPTPASSSSRPQIRRIDTSPNDEAAATSSNYFNLPPKVRSPQTPDVTSPSFPGFTAHPNGSASSLQSPQNFSRPNRDGLPSVRNASPLTLPTGRIGYHSRKHSQTQGLFDSTLPSTSSSNLAQITTMSHGNIPPAPASAGLSASQIAAQAAMQHQGLQAHQTHSRNRSQTVPFQGSADNHEPTKRQVSRSNGPTAISGGPLSPPVLSLTEASVPRDPAFHASHAAADARYHNGLLGNQAATTAANVVFPRSSPQTSPALASDEYRPTAFPPPLTIPEKPLKSEKSKVKLFSRPKKIDTKGEAGVKPLPSPSKIGSALASLQRGNYSTTSLAETQSLYSLNNSSAATIRPLDAPPDKESSDKKEKEKKHHFLSRSKHKLSAKDDYHLPLSSAASNSRPVDPNAPSSLYNFNVPPSPGPNTSSFGKSVSGLDLRHGGRALREKRKEEKQQLGMAHDNESVFTVTNPTASTTSEWAGPSSLGTNISLTQSNLNFFDPVDSSKYGLNSMTLDDAWPYLKAKLLAIFEGEDLRLPIEDFNRVVSMHIQYAVQRRSAHIIVEDVRELLSTGFLSLDYTLRKTPEDRLIPALAEMWVFTFTSVLPYMQAVFLPLDLEFSGSGPLMTADQARDFWNTVLPNAPAEPAYPAATSQVLDIRRLVLLAYRDTLILPRYDKLKMIFSRLSLEHLPSSLASLALASPPPPSDAILSTSLPREIEFQPLQQQQQQQAPRPGTAMSLDPSVASYNSTSSTLLNNSANNNNNNNDNNSNPSRSRAISNVSFGSGSEGTSSLLRPFTPAAIAIGGGRDRNNSGSNASLREQQRDQNVEMGGKQVTDMVGRMLQCLSVLASVQTAGLAPFEANSQSSSAAGAAAANAAAAAAAASASAGGDEGRNMVTELGRLLKLNWLGRGRTGRNRRGIVGGRIKREDSGVTGASSILSARSSHSGLSGLAIQHQQSSSQQQQPQVLREGVGAAG</sequence>
<feature type="compositionally biased region" description="Polar residues" evidence="1">
    <location>
        <begin position="219"/>
        <end position="241"/>
    </location>
</feature>